<organism evidence="7 8">
    <name type="scientific">Parasponia andersonii</name>
    <name type="common">Sponia andersonii</name>
    <dbReference type="NCBI Taxonomy" id="3476"/>
    <lineage>
        <taxon>Eukaryota</taxon>
        <taxon>Viridiplantae</taxon>
        <taxon>Streptophyta</taxon>
        <taxon>Embryophyta</taxon>
        <taxon>Tracheophyta</taxon>
        <taxon>Spermatophyta</taxon>
        <taxon>Magnoliopsida</taxon>
        <taxon>eudicotyledons</taxon>
        <taxon>Gunneridae</taxon>
        <taxon>Pentapetalae</taxon>
        <taxon>rosids</taxon>
        <taxon>fabids</taxon>
        <taxon>Rosales</taxon>
        <taxon>Cannabaceae</taxon>
        <taxon>Parasponia</taxon>
    </lineage>
</organism>
<evidence type="ECO:0000313" key="7">
    <source>
        <dbReference type="EMBL" id="PON75796.1"/>
    </source>
</evidence>
<dbReference type="GO" id="GO:0008270">
    <property type="term" value="F:zinc ion binding"/>
    <property type="evidence" value="ECO:0007669"/>
    <property type="project" value="UniProtKB-KW"/>
</dbReference>
<dbReference type="InterPro" id="IPR052035">
    <property type="entry name" value="ZnF_BED_domain_contain"/>
</dbReference>
<evidence type="ECO:0000259" key="6">
    <source>
        <dbReference type="Pfam" id="PF02892"/>
    </source>
</evidence>
<accession>A0A2P5DR79</accession>
<keyword evidence="3" id="KW-0862">Zinc</keyword>
<reference evidence="8" key="1">
    <citation type="submission" date="2016-06" db="EMBL/GenBank/DDBJ databases">
        <title>Parallel loss of symbiosis genes in relatives of nitrogen-fixing non-legume Parasponia.</title>
        <authorList>
            <person name="Van Velzen R."/>
            <person name="Holmer R."/>
            <person name="Bu F."/>
            <person name="Rutten L."/>
            <person name="Van Zeijl A."/>
            <person name="Liu W."/>
            <person name="Santuari L."/>
            <person name="Cao Q."/>
            <person name="Sharma T."/>
            <person name="Shen D."/>
            <person name="Roswanjaya Y."/>
            <person name="Wardhani T."/>
            <person name="Kalhor M.S."/>
            <person name="Jansen J."/>
            <person name="Van den Hoogen J."/>
            <person name="Gungor B."/>
            <person name="Hartog M."/>
            <person name="Hontelez J."/>
            <person name="Verver J."/>
            <person name="Yang W.-C."/>
            <person name="Schijlen E."/>
            <person name="Repin R."/>
            <person name="Schilthuizen M."/>
            <person name="Schranz E."/>
            <person name="Heidstra R."/>
            <person name="Miyata K."/>
            <person name="Fedorova E."/>
            <person name="Kohlen W."/>
            <person name="Bisseling T."/>
            <person name="Smit S."/>
            <person name="Geurts R."/>
        </authorList>
    </citation>
    <scope>NUCLEOTIDE SEQUENCE [LARGE SCALE GENOMIC DNA]</scope>
    <source>
        <strain evidence="8">cv. WU1-14</strain>
    </source>
</reference>
<keyword evidence="8" id="KW-1185">Reference proteome</keyword>
<dbReference type="PANTHER" id="PTHR46481">
    <property type="entry name" value="ZINC FINGER BED DOMAIN-CONTAINING PROTEIN 4"/>
    <property type="match status" value="1"/>
</dbReference>
<keyword evidence="1" id="KW-0479">Metal-binding</keyword>
<comment type="caution">
    <text evidence="7">The sequence shown here is derived from an EMBL/GenBank/DDBJ whole genome shotgun (WGS) entry which is preliminary data.</text>
</comment>
<proteinExistence type="predicted"/>
<evidence type="ECO:0000256" key="2">
    <source>
        <dbReference type="ARBA" id="ARBA00022771"/>
    </source>
</evidence>
<dbReference type="PANTHER" id="PTHR46481:SF2">
    <property type="entry name" value="BED-TYPE DOMAIN-CONTAINING PROTEIN"/>
    <property type="match status" value="1"/>
</dbReference>
<evidence type="ECO:0000313" key="8">
    <source>
        <dbReference type="Proteomes" id="UP000237105"/>
    </source>
</evidence>
<keyword evidence="5" id="KW-0804">Transcription</keyword>
<feature type="domain" description="BED-type" evidence="6">
    <location>
        <begin position="9"/>
        <end position="37"/>
    </location>
</feature>
<sequence length="234" mass="27167">MRRTLLTPRAICNYCDKDYATNTRINGTSTLWNHLNNQYKNYPFRLNNKKQKILSFRKKGDENVGGSNFVAMRFSRIACRIACAKMIVINELPLRCVEQDGFKIFCSIACSKFVPPSQITIARDIINLYNDKKKKLKSYFVKNSQRVSLTTNTWTSIQNVNYIVLTIHFIDSEWKMQKKILNFCQIPNHKGETIDKAIEVSLKQWDIETVFIITVDSAAYNNGAISHIRKRLQI</sequence>
<keyword evidence="2" id="KW-0863">Zinc-finger</keyword>
<dbReference type="EMBL" id="JXTB01000022">
    <property type="protein sequence ID" value="PON75796.1"/>
    <property type="molecule type" value="Genomic_DNA"/>
</dbReference>
<dbReference type="Pfam" id="PF02892">
    <property type="entry name" value="zf-BED"/>
    <property type="match status" value="1"/>
</dbReference>
<evidence type="ECO:0000256" key="3">
    <source>
        <dbReference type="ARBA" id="ARBA00022833"/>
    </source>
</evidence>
<dbReference type="STRING" id="3476.A0A2P5DR79"/>
<evidence type="ECO:0000256" key="1">
    <source>
        <dbReference type="ARBA" id="ARBA00022723"/>
    </source>
</evidence>
<evidence type="ECO:0000256" key="5">
    <source>
        <dbReference type="ARBA" id="ARBA00023163"/>
    </source>
</evidence>
<keyword evidence="4" id="KW-0805">Transcription regulation</keyword>
<dbReference type="GO" id="GO:0003677">
    <property type="term" value="F:DNA binding"/>
    <property type="evidence" value="ECO:0007669"/>
    <property type="project" value="InterPro"/>
</dbReference>
<dbReference type="OrthoDB" id="1745426at2759"/>
<evidence type="ECO:0000256" key="4">
    <source>
        <dbReference type="ARBA" id="ARBA00023015"/>
    </source>
</evidence>
<dbReference type="InterPro" id="IPR003656">
    <property type="entry name" value="Znf_BED"/>
</dbReference>
<dbReference type="Proteomes" id="UP000237105">
    <property type="component" value="Unassembled WGS sequence"/>
</dbReference>
<dbReference type="InterPro" id="IPR012337">
    <property type="entry name" value="RNaseH-like_sf"/>
</dbReference>
<dbReference type="SUPFAM" id="SSF53098">
    <property type="entry name" value="Ribonuclease H-like"/>
    <property type="match status" value="1"/>
</dbReference>
<name>A0A2P5DR79_PARAD</name>
<dbReference type="AlphaFoldDB" id="A0A2P5DR79"/>
<protein>
    <submittedName>
        <fullName evidence="7">Ribonuclease H-like domain containing protein</fullName>
    </submittedName>
</protein>
<gene>
    <name evidence="7" type="ORF">PanWU01x14_040560</name>
</gene>